<reference evidence="2" key="1">
    <citation type="submission" date="2016-11" db="UniProtKB">
        <authorList>
            <consortium name="WormBaseParasite"/>
        </authorList>
    </citation>
    <scope>IDENTIFICATION</scope>
</reference>
<proteinExistence type="predicted"/>
<evidence type="ECO:0000313" key="1">
    <source>
        <dbReference type="Proteomes" id="UP000095283"/>
    </source>
</evidence>
<evidence type="ECO:0000313" key="2">
    <source>
        <dbReference type="WBParaSite" id="Hba_10579"/>
    </source>
</evidence>
<organism evidence="1 2">
    <name type="scientific">Heterorhabditis bacteriophora</name>
    <name type="common">Entomopathogenic nematode worm</name>
    <dbReference type="NCBI Taxonomy" id="37862"/>
    <lineage>
        <taxon>Eukaryota</taxon>
        <taxon>Metazoa</taxon>
        <taxon>Ecdysozoa</taxon>
        <taxon>Nematoda</taxon>
        <taxon>Chromadorea</taxon>
        <taxon>Rhabditida</taxon>
        <taxon>Rhabditina</taxon>
        <taxon>Rhabditomorpha</taxon>
        <taxon>Strongyloidea</taxon>
        <taxon>Heterorhabditidae</taxon>
        <taxon>Heterorhabditis</taxon>
    </lineage>
</organism>
<accession>A0A1I7WZ67</accession>
<protein>
    <submittedName>
        <fullName evidence="2">CNH domain-containing protein</fullName>
    </submittedName>
</protein>
<keyword evidence="1" id="KW-1185">Reference proteome</keyword>
<dbReference type="WBParaSite" id="Hba_10579">
    <property type="protein sequence ID" value="Hba_10579"/>
    <property type="gene ID" value="Hba_10579"/>
</dbReference>
<sequence length="141" mass="16500">MTMISFERYGIKQPYTLRYLAIAYPMRNMWLSSIGRAKKPFALTTRRTCLSPDIESIGVEGDVTAYRISRSDNVDLLCARLSNRLYFFKRQNYAVTCNVSHILHNSFNLCEIFNKLNIKFFKCICLLCRQSSNGCRNIFWI</sequence>
<dbReference type="Proteomes" id="UP000095283">
    <property type="component" value="Unplaced"/>
</dbReference>
<dbReference type="AlphaFoldDB" id="A0A1I7WZ67"/>
<name>A0A1I7WZ67_HETBA</name>